<comment type="catalytic activity">
    <reaction evidence="10">
        <text>Hydrolysis of (1-&gt;4)-beta-D-xylans, to remove successive D-xylose residues from the non-reducing termini.</text>
        <dbReference type="EC" id="3.2.1.37"/>
    </reaction>
</comment>
<dbReference type="GO" id="GO:0045493">
    <property type="term" value="P:xylan catabolic process"/>
    <property type="evidence" value="ECO:0007669"/>
    <property type="project" value="UniProtKB-UniPathway"/>
</dbReference>
<dbReference type="PANTHER" id="PTHR42721">
    <property type="entry name" value="SUGAR HYDROLASE-RELATED"/>
    <property type="match status" value="1"/>
</dbReference>
<gene>
    <name evidence="14" type="ORF">MVEN_00834500</name>
</gene>
<dbReference type="Gene3D" id="3.40.50.1700">
    <property type="entry name" value="Glycoside hydrolase family 3 C-terminal domain"/>
    <property type="match status" value="1"/>
</dbReference>
<evidence type="ECO:0000256" key="5">
    <source>
        <dbReference type="ARBA" id="ARBA00022651"/>
    </source>
</evidence>
<dbReference type="Pfam" id="PF00933">
    <property type="entry name" value="Glyco_hydro_3"/>
    <property type="match status" value="1"/>
</dbReference>
<comment type="caution">
    <text evidence="14">The sequence shown here is derived from an EMBL/GenBank/DDBJ whole genome shotgun (WGS) entry which is preliminary data.</text>
</comment>
<keyword evidence="9" id="KW-0326">Glycosidase</keyword>
<evidence type="ECO:0000256" key="7">
    <source>
        <dbReference type="ARBA" id="ARBA00022801"/>
    </source>
</evidence>
<dbReference type="InterPro" id="IPR026891">
    <property type="entry name" value="Fn3-like"/>
</dbReference>
<name>A0A8H7D3Y5_9AGAR</name>
<dbReference type="GO" id="GO:0005576">
    <property type="term" value="C:extracellular region"/>
    <property type="evidence" value="ECO:0007669"/>
    <property type="project" value="UniProtKB-SubCell"/>
</dbReference>
<comment type="similarity">
    <text evidence="3">Belongs to the glycosyl hydrolase 3 family.</text>
</comment>
<evidence type="ECO:0000256" key="11">
    <source>
        <dbReference type="ARBA" id="ARBA00026107"/>
    </source>
</evidence>
<proteinExistence type="inferred from homology"/>
<evidence type="ECO:0000256" key="6">
    <source>
        <dbReference type="ARBA" id="ARBA00022729"/>
    </source>
</evidence>
<comment type="pathway">
    <text evidence="2">Glycan degradation; xylan degradation.</text>
</comment>
<protein>
    <recommendedName>
        <fullName evidence="11">xylan 1,4-beta-xylosidase</fullName>
        <ecNumber evidence="11">3.2.1.37</ecNumber>
    </recommendedName>
</protein>
<keyword evidence="8" id="KW-0325">Glycoprotein</keyword>
<organism evidence="14 15">
    <name type="scientific">Mycena venus</name>
    <dbReference type="NCBI Taxonomy" id="2733690"/>
    <lineage>
        <taxon>Eukaryota</taxon>
        <taxon>Fungi</taxon>
        <taxon>Dikarya</taxon>
        <taxon>Basidiomycota</taxon>
        <taxon>Agaricomycotina</taxon>
        <taxon>Agaricomycetes</taxon>
        <taxon>Agaricomycetidae</taxon>
        <taxon>Agaricales</taxon>
        <taxon>Marasmiineae</taxon>
        <taxon>Mycenaceae</taxon>
        <taxon>Mycena</taxon>
    </lineage>
</organism>
<dbReference type="PANTHER" id="PTHR42721:SF3">
    <property type="entry name" value="BETA-D-XYLOSIDASE 5-RELATED"/>
    <property type="match status" value="1"/>
</dbReference>
<dbReference type="EC" id="3.2.1.37" evidence="11"/>
<evidence type="ECO:0000259" key="13">
    <source>
        <dbReference type="SMART" id="SM01217"/>
    </source>
</evidence>
<dbReference type="SUPFAM" id="SSF51445">
    <property type="entry name" value="(Trans)glycosidases"/>
    <property type="match status" value="1"/>
</dbReference>
<dbReference type="GO" id="GO:0009044">
    <property type="term" value="F:xylan 1,4-beta-xylosidase activity"/>
    <property type="evidence" value="ECO:0007669"/>
    <property type="project" value="UniProtKB-EC"/>
</dbReference>
<dbReference type="InterPro" id="IPR036881">
    <property type="entry name" value="Glyco_hydro_3_C_sf"/>
</dbReference>
<dbReference type="SMART" id="SM01217">
    <property type="entry name" value="Fn3_like"/>
    <property type="match status" value="1"/>
</dbReference>
<dbReference type="AlphaFoldDB" id="A0A8H7D3Y5"/>
<dbReference type="Proteomes" id="UP000620124">
    <property type="component" value="Unassembled WGS sequence"/>
</dbReference>
<dbReference type="GO" id="GO:0031222">
    <property type="term" value="P:arabinan catabolic process"/>
    <property type="evidence" value="ECO:0007669"/>
    <property type="project" value="TreeGrafter"/>
</dbReference>
<keyword evidence="5" id="KW-0624">Polysaccharide degradation</keyword>
<keyword evidence="4" id="KW-0964">Secreted</keyword>
<evidence type="ECO:0000256" key="4">
    <source>
        <dbReference type="ARBA" id="ARBA00022525"/>
    </source>
</evidence>
<dbReference type="GO" id="GO:0046556">
    <property type="term" value="F:alpha-L-arabinofuranosidase activity"/>
    <property type="evidence" value="ECO:0007669"/>
    <property type="project" value="TreeGrafter"/>
</dbReference>
<feature type="signal peptide" evidence="12">
    <location>
        <begin position="1"/>
        <end position="20"/>
    </location>
</feature>
<dbReference type="InterPro" id="IPR013783">
    <property type="entry name" value="Ig-like_fold"/>
</dbReference>
<keyword evidence="5" id="KW-0119">Carbohydrate metabolism</keyword>
<feature type="domain" description="Fibronectin type III-like" evidence="13">
    <location>
        <begin position="679"/>
        <end position="749"/>
    </location>
</feature>
<dbReference type="Gene3D" id="2.60.40.10">
    <property type="entry name" value="Immunoglobulins"/>
    <property type="match status" value="1"/>
</dbReference>
<dbReference type="SUPFAM" id="SSF52279">
    <property type="entry name" value="Beta-D-glucan exohydrolase, C-terminal domain"/>
    <property type="match status" value="1"/>
</dbReference>
<keyword evidence="7" id="KW-0378">Hydrolase</keyword>
<keyword evidence="6 12" id="KW-0732">Signal</keyword>
<dbReference type="Gene3D" id="3.20.20.300">
    <property type="entry name" value="Glycoside hydrolase, family 3, N-terminal domain"/>
    <property type="match status" value="1"/>
</dbReference>
<comment type="subcellular location">
    <subcellularLocation>
        <location evidence="1">Secreted</location>
    </subcellularLocation>
</comment>
<sequence length="772" mass="80942">MSLVALVLALGLYAASSATATFPDCVNGPLASNPVCDTTKDPITRAKALIARFNGTELIANTVNQSPGVSRLGLAPYQWWNEALHGLATGHGISFASSGNFSFATSFPQPILLGAAFDDPLVKSVATTISTEARAFNNAGRAGLDFWTPNINPFKDPRWGRGQETPGEDPFHVSQYVLNLIDGLQGGIDPEPYYKVMADCKHFAGYDLENSGGVSRHSFNAIITTQEVDFSSAAFGLSEYYLPPFQTCVRDAKVASVMCSYNSVNGVPACANSYLLQTILRDYWGFADDRWVVSDCDAVSDIFATHQFTSTIEEAAGDALTAGTDINCGTTFSLNLLNARNENFVTQADISNALVRQYAGLVRAGYFDPAASQPYRQLGWSDVSTSAAQTLAYNVAAEGMVLLKNSGNTLPLKAGLKIALIGPSGNATVAMQGNYFGTPPFLISPMAGAVAAGYSVTFVPGTTISGTDSSGFAAAVAAATAADAIVYAGGLDNTVEAEGLDRSSITWPGVQLNLIQQLAAVGKPLVVVQFGGGQVDNTALKANAGVGAILWAGYPGQSGGTALFDIIRGKVAPAGRLPLTQYPATYTSHVAMSDMNLRPNTTTGNPGRTYKWYAGETVYPFGTGLHYTTFALAFQTAPATTYSIATLVANAQSAPFLDLGVFDTFSVSVHNTGTVASDFVSLLFVSSTAGPAPHPIKELISYSRVHGVAAGATTATQLKVTLGSIARTDATGSAWLFPGSYTISLDVPQQLTHAFTLTGTATQLTNFPQPPA</sequence>
<dbReference type="OrthoDB" id="47059at2759"/>
<dbReference type="InterPro" id="IPR017853">
    <property type="entry name" value="GH"/>
</dbReference>
<evidence type="ECO:0000256" key="10">
    <source>
        <dbReference type="ARBA" id="ARBA00024574"/>
    </source>
</evidence>
<evidence type="ECO:0000256" key="9">
    <source>
        <dbReference type="ARBA" id="ARBA00023295"/>
    </source>
</evidence>
<keyword evidence="15" id="KW-1185">Reference proteome</keyword>
<dbReference type="InterPro" id="IPR001764">
    <property type="entry name" value="Glyco_hydro_3_N"/>
</dbReference>
<evidence type="ECO:0000313" key="14">
    <source>
        <dbReference type="EMBL" id="KAF7357883.1"/>
    </source>
</evidence>
<dbReference type="UniPathway" id="UPA00114"/>
<evidence type="ECO:0000256" key="12">
    <source>
        <dbReference type="SAM" id="SignalP"/>
    </source>
</evidence>
<dbReference type="InterPro" id="IPR002772">
    <property type="entry name" value="Glyco_hydro_3_C"/>
</dbReference>
<accession>A0A8H7D3Y5</accession>
<dbReference type="Pfam" id="PF01915">
    <property type="entry name" value="Glyco_hydro_3_C"/>
    <property type="match status" value="1"/>
</dbReference>
<reference evidence="14" key="1">
    <citation type="submission" date="2020-05" db="EMBL/GenBank/DDBJ databases">
        <title>Mycena genomes resolve the evolution of fungal bioluminescence.</title>
        <authorList>
            <person name="Tsai I.J."/>
        </authorList>
    </citation>
    <scope>NUCLEOTIDE SEQUENCE</scope>
    <source>
        <strain evidence="14">CCC161011</strain>
    </source>
</reference>
<evidence type="ECO:0000313" key="15">
    <source>
        <dbReference type="Proteomes" id="UP000620124"/>
    </source>
</evidence>
<evidence type="ECO:0000256" key="8">
    <source>
        <dbReference type="ARBA" id="ARBA00023180"/>
    </source>
</evidence>
<dbReference type="InterPro" id="IPR044993">
    <property type="entry name" value="BXL"/>
</dbReference>
<dbReference type="InterPro" id="IPR036962">
    <property type="entry name" value="Glyco_hydro_3_N_sf"/>
</dbReference>
<dbReference type="EMBL" id="JACAZI010000006">
    <property type="protein sequence ID" value="KAF7357883.1"/>
    <property type="molecule type" value="Genomic_DNA"/>
</dbReference>
<keyword evidence="5" id="KW-0858">Xylan degradation</keyword>
<evidence type="ECO:0000256" key="1">
    <source>
        <dbReference type="ARBA" id="ARBA00004613"/>
    </source>
</evidence>
<dbReference type="FunFam" id="3.40.50.1700:FF:000007">
    <property type="entry name" value="Exo-1,4-beta-xylosidase xlnD"/>
    <property type="match status" value="1"/>
</dbReference>
<evidence type="ECO:0000256" key="2">
    <source>
        <dbReference type="ARBA" id="ARBA00004851"/>
    </source>
</evidence>
<feature type="chain" id="PRO_5034219316" description="xylan 1,4-beta-xylosidase" evidence="12">
    <location>
        <begin position="21"/>
        <end position="772"/>
    </location>
</feature>
<evidence type="ECO:0000256" key="3">
    <source>
        <dbReference type="ARBA" id="ARBA00005336"/>
    </source>
</evidence>